<feature type="transmembrane region" description="Helical" evidence="7">
    <location>
        <begin position="308"/>
        <end position="326"/>
    </location>
</feature>
<evidence type="ECO:0000313" key="9">
    <source>
        <dbReference type="Proteomes" id="UP001212821"/>
    </source>
</evidence>
<dbReference type="InterPro" id="IPR036259">
    <property type="entry name" value="MFS_trans_sf"/>
</dbReference>
<protein>
    <submittedName>
        <fullName evidence="8">MFS transporter</fullName>
    </submittedName>
</protein>
<dbReference type="Proteomes" id="UP001212821">
    <property type="component" value="Plasmid punmamed2"/>
</dbReference>
<evidence type="ECO:0000313" key="8">
    <source>
        <dbReference type="EMBL" id="WBP92067.1"/>
    </source>
</evidence>
<evidence type="ECO:0000256" key="2">
    <source>
        <dbReference type="ARBA" id="ARBA00022448"/>
    </source>
</evidence>
<feature type="transmembrane region" description="Helical" evidence="7">
    <location>
        <begin position="347"/>
        <end position="366"/>
    </location>
</feature>
<proteinExistence type="predicted"/>
<dbReference type="Gene3D" id="1.20.1250.20">
    <property type="entry name" value="MFS general substrate transporter like domains"/>
    <property type="match status" value="1"/>
</dbReference>
<dbReference type="RefSeq" id="WP_270151756.1">
    <property type="nucleotide sequence ID" value="NZ_CP115451.1"/>
</dbReference>
<comment type="subcellular location">
    <subcellularLocation>
        <location evidence="1">Cell membrane</location>
        <topology evidence="1">Multi-pass membrane protein</topology>
    </subcellularLocation>
</comment>
<dbReference type="Pfam" id="PF05977">
    <property type="entry name" value="MFS_3"/>
    <property type="match status" value="1"/>
</dbReference>
<dbReference type="PANTHER" id="PTHR23513">
    <property type="entry name" value="INTEGRAL MEMBRANE EFFLUX PROTEIN-RELATED"/>
    <property type="match status" value="1"/>
</dbReference>
<keyword evidence="4 7" id="KW-0812">Transmembrane</keyword>
<dbReference type="InterPro" id="IPR010290">
    <property type="entry name" value="TM_effector"/>
</dbReference>
<evidence type="ECO:0000256" key="6">
    <source>
        <dbReference type="ARBA" id="ARBA00023136"/>
    </source>
</evidence>
<dbReference type="EMBL" id="CP115451">
    <property type="protein sequence ID" value="WBP92067.1"/>
    <property type="molecule type" value="Genomic_DNA"/>
</dbReference>
<organism evidence="8 9">
    <name type="scientific">Kitasatospora cathayae</name>
    <dbReference type="NCBI Taxonomy" id="3004092"/>
    <lineage>
        <taxon>Bacteria</taxon>
        <taxon>Bacillati</taxon>
        <taxon>Actinomycetota</taxon>
        <taxon>Actinomycetes</taxon>
        <taxon>Kitasatosporales</taxon>
        <taxon>Streptomycetaceae</taxon>
        <taxon>Kitasatospora</taxon>
    </lineage>
</organism>
<evidence type="ECO:0000256" key="5">
    <source>
        <dbReference type="ARBA" id="ARBA00022989"/>
    </source>
</evidence>
<keyword evidence="2" id="KW-0813">Transport</keyword>
<evidence type="ECO:0000256" key="1">
    <source>
        <dbReference type="ARBA" id="ARBA00004651"/>
    </source>
</evidence>
<feature type="transmembrane region" description="Helical" evidence="7">
    <location>
        <begin position="283"/>
        <end position="302"/>
    </location>
</feature>
<dbReference type="PANTHER" id="PTHR23513:SF11">
    <property type="entry name" value="STAPHYLOFERRIN A TRANSPORTER"/>
    <property type="match status" value="1"/>
</dbReference>
<dbReference type="SUPFAM" id="SSF103473">
    <property type="entry name" value="MFS general substrate transporter"/>
    <property type="match status" value="1"/>
</dbReference>
<keyword evidence="9" id="KW-1185">Reference proteome</keyword>
<evidence type="ECO:0000256" key="4">
    <source>
        <dbReference type="ARBA" id="ARBA00022692"/>
    </source>
</evidence>
<keyword evidence="5 7" id="KW-1133">Transmembrane helix</keyword>
<keyword evidence="6 7" id="KW-0472">Membrane</keyword>
<reference evidence="8 9" key="1">
    <citation type="submission" date="2022-12" db="EMBL/GenBank/DDBJ databases">
        <title>HUAS 3-15.</title>
        <authorList>
            <person name="Mo P."/>
        </authorList>
    </citation>
    <scope>NUCLEOTIDE SEQUENCE [LARGE SCALE GENOMIC DNA]</scope>
    <source>
        <strain evidence="8 9">HUAS 3-15</strain>
        <plasmid evidence="8 9">punmamed2</plasmid>
    </source>
</reference>
<evidence type="ECO:0000256" key="7">
    <source>
        <dbReference type="SAM" id="Phobius"/>
    </source>
</evidence>
<geneLocation type="plasmid" evidence="8 9">
    <name>punmamed2</name>
</geneLocation>
<gene>
    <name evidence="8" type="ORF">O1G21_40270</name>
</gene>
<sequence length="412" mass="41515">MRLLRRGPVLLLWGAQTASVFGDRLYALAVMWLAWQRSGGAAMGLVAIAESVPYIVLGTVGRRVMERFTTLRSLALVDLVRMVLVAALPWTWEVSGTPGLLVSAALLGVGGALFDPNLGALVPELVRPGEVQAVNGLMDSTSRIARVAGPGSAGVLLAVMPMAGLFWLDAGTFALSAVALAVLGAGTGLRASAPAGSTAASGAGPRTRARALVRTHPETGVVLAVHGIAIFAGAVSIVMPALVAVRLGGGVGTYGVMLAATGAGSIVGNAVAGNVRLPNSLPLFYCAAWTVSGALMAVTGSVSTVTELVAVSAAYGAVSPFLAVSLSTHLAQFPPAARRRLLTLDQTVIRTMGTLAMAGIPALAAAHPRAGFTAGGVATAVVGIVGCAVVVWWARTRTPLPGAEPALESVGG</sequence>
<feature type="transmembrane region" description="Helical" evidence="7">
    <location>
        <begin position="73"/>
        <end position="92"/>
    </location>
</feature>
<feature type="transmembrane region" description="Helical" evidence="7">
    <location>
        <begin position="104"/>
        <end position="126"/>
    </location>
</feature>
<keyword evidence="8" id="KW-0614">Plasmid</keyword>
<feature type="transmembrane region" description="Helical" evidence="7">
    <location>
        <begin position="147"/>
        <end position="168"/>
    </location>
</feature>
<feature type="transmembrane region" description="Helical" evidence="7">
    <location>
        <begin position="174"/>
        <end position="200"/>
    </location>
</feature>
<feature type="transmembrane region" description="Helical" evidence="7">
    <location>
        <begin position="372"/>
        <end position="394"/>
    </location>
</feature>
<feature type="transmembrane region" description="Helical" evidence="7">
    <location>
        <begin position="38"/>
        <end position="61"/>
    </location>
</feature>
<accession>A0ABY7QI79</accession>
<feature type="transmembrane region" description="Helical" evidence="7">
    <location>
        <begin position="221"/>
        <end position="245"/>
    </location>
</feature>
<evidence type="ECO:0000256" key="3">
    <source>
        <dbReference type="ARBA" id="ARBA00022475"/>
    </source>
</evidence>
<dbReference type="CDD" id="cd06173">
    <property type="entry name" value="MFS_MefA_like"/>
    <property type="match status" value="1"/>
</dbReference>
<keyword evidence="3" id="KW-1003">Cell membrane</keyword>
<feature type="transmembrane region" description="Helical" evidence="7">
    <location>
        <begin position="251"/>
        <end position="271"/>
    </location>
</feature>
<name>A0ABY7QI79_9ACTN</name>